<evidence type="ECO:0000313" key="3">
    <source>
        <dbReference type="Proteomes" id="UP000494365"/>
    </source>
</evidence>
<feature type="domain" description="Tn3 transposase DDE" evidence="1">
    <location>
        <begin position="223"/>
        <end position="329"/>
    </location>
</feature>
<keyword evidence="3" id="KW-1185">Reference proteome</keyword>
<evidence type="ECO:0000313" key="2">
    <source>
        <dbReference type="EMBL" id="CAB3800640.1"/>
    </source>
</evidence>
<name>A0A6S7CXZ8_9BURK</name>
<dbReference type="AlphaFoldDB" id="A0A6S7CXZ8"/>
<sequence>MRSSNKCANWRMPRSNRMYPAARASCAHNSSRSAAWCRALLAKLLDLPFQAQAAHPVMDALVLLHKLYEDKAVELPPDPEIPLGRAWQRMIASENRSDALIAFEWATLFALRVALRNGSVYVEHSFSFCSLGMLLIPVEDWQRQRNHFYGQLGLPQDPKVFLEPVIRHLDEGLERLREAVERGEVRVDSAVHLDFLKAEPEHKAVEDLRRAPFASRPDGQLPEIILQVDSEVRFSWLLLEREPRSRSELLMVYAAILAHGTSMSAADIARMVPELAAEAIRPMMRRIADERLLRQAADTVLQFMHRHPTTQYWGRADLPSSDMMLLETAITAS</sequence>
<accession>A0A6S7CXZ8</accession>
<dbReference type="InterPro" id="IPR002513">
    <property type="entry name" value="Tn3_Tnp_DDE_dom"/>
</dbReference>
<gene>
    <name evidence="2" type="ORF">LMG28614_05235</name>
</gene>
<protein>
    <submittedName>
        <fullName evidence="2">Tn3 family transposase ISBusp1</fullName>
    </submittedName>
</protein>
<proteinExistence type="predicted"/>
<dbReference type="Pfam" id="PF01526">
    <property type="entry name" value="DDE_Tnp_Tn3"/>
    <property type="match status" value="1"/>
</dbReference>
<evidence type="ECO:0000259" key="1">
    <source>
        <dbReference type="Pfam" id="PF01526"/>
    </source>
</evidence>
<dbReference type="GO" id="GO:0004803">
    <property type="term" value="F:transposase activity"/>
    <property type="evidence" value="ECO:0007669"/>
    <property type="project" value="InterPro"/>
</dbReference>
<reference evidence="2 3" key="1">
    <citation type="submission" date="2020-04" db="EMBL/GenBank/DDBJ databases">
        <authorList>
            <person name="De Canck E."/>
        </authorList>
    </citation>
    <scope>NUCLEOTIDE SEQUENCE [LARGE SCALE GENOMIC DNA]</scope>
    <source>
        <strain evidence="2 3">LMG 28614</strain>
    </source>
</reference>
<dbReference type="EMBL" id="CADIKK010000028">
    <property type="protein sequence ID" value="CAB3800640.1"/>
    <property type="molecule type" value="Genomic_DNA"/>
</dbReference>
<organism evidence="2 3">
    <name type="scientific">Paraburkholderia ultramafica</name>
    <dbReference type="NCBI Taxonomy" id="1544867"/>
    <lineage>
        <taxon>Bacteria</taxon>
        <taxon>Pseudomonadati</taxon>
        <taxon>Pseudomonadota</taxon>
        <taxon>Betaproteobacteria</taxon>
        <taxon>Burkholderiales</taxon>
        <taxon>Burkholderiaceae</taxon>
        <taxon>Paraburkholderia</taxon>
    </lineage>
</organism>
<dbReference type="GO" id="GO:0006313">
    <property type="term" value="P:DNA transposition"/>
    <property type="evidence" value="ECO:0007669"/>
    <property type="project" value="InterPro"/>
</dbReference>
<dbReference type="Proteomes" id="UP000494365">
    <property type="component" value="Unassembled WGS sequence"/>
</dbReference>